<name>A0ABQ6IMF2_9MICO</name>
<gene>
    <name evidence="1" type="ORF">GCM10025883_11430</name>
</gene>
<organism evidence="1 2">
    <name type="scientific">Mobilicoccus caccae</name>
    <dbReference type="NCBI Taxonomy" id="1859295"/>
    <lineage>
        <taxon>Bacteria</taxon>
        <taxon>Bacillati</taxon>
        <taxon>Actinomycetota</taxon>
        <taxon>Actinomycetes</taxon>
        <taxon>Micrococcales</taxon>
        <taxon>Dermatophilaceae</taxon>
        <taxon>Mobilicoccus</taxon>
    </lineage>
</organism>
<dbReference type="EMBL" id="BSUO01000001">
    <property type="protein sequence ID" value="GMA39098.1"/>
    <property type="molecule type" value="Genomic_DNA"/>
</dbReference>
<comment type="caution">
    <text evidence="1">The sequence shown here is derived from an EMBL/GenBank/DDBJ whole genome shotgun (WGS) entry which is preliminary data.</text>
</comment>
<dbReference type="Proteomes" id="UP001157126">
    <property type="component" value="Unassembled WGS sequence"/>
</dbReference>
<reference evidence="2" key="1">
    <citation type="journal article" date="2019" name="Int. J. Syst. Evol. Microbiol.">
        <title>The Global Catalogue of Microorganisms (GCM) 10K type strain sequencing project: providing services to taxonomists for standard genome sequencing and annotation.</title>
        <authorList>
            <consortium name="The Broad Institute Genomics Platform"/>
            <consortium name="The Broad Institute Genome Sequencing Center for Infectious Disease"/>
            <person name="Wu L."/>
            <person name="Ma J."/>
        </authorList>
    </citation>
    <scope>NUCLEOTIDE SEQUENCE [LARGE SCALE GENOMIC DNA]</scope>
    <source>
        <strain evidence="2">NBRC 113072</strain>
    </source>
</reference>
<keyword evidence="2" id="KW-1185">Reference proteome</keyword>
<accession>A0ABQ6IMF2</accession>
<evidence type="ECO:0000313" key="1">
    <source>
        <dbReference type="EMBL" id="GMA39098.1"/>
    </source>
</evidence>
<evidence type="ECO:0000313" key="2">
    <source>
        <dbReference type="Proteomes" id="UP001157126"/>
    </source>
</evidence>
<protein>
    <recommendedName>
        <fullName evidence="3">NlpC/P60 family protein</fullName>
    </recommendedName>
</protein>
<sequence length="176" mass="19367">MSCGAACLTVARMSVDPDYAAHLTSDGDVVDPAAFAAQERAILARTNAFRVRSRGVLHDLGWPSFFGTSPWGALEELEWGTGRRYGVVPLRFGDDRVRARAYDEVLLSTVRSRAPALLYVGDRVLPRHVTLLSAGEQIVLYEPAAGVVVEPRRERFTSRSLALGGWDVPWFALVPR</sequence>
<proteinExistence type="predicted"/>
<evidence type="ECO:0008006" key="3">
    <source>
        <dbReference type="Google" id="ProtNLM"/>
    </source>
</evidence>